<sequence length="167" mass="19492">MGSMEDWESALDDIDWNDVLEEVDGELLENLARELRFGTYEALRKSSRPLGDGFQITRLSDGNWAFWNEQTYVQEDIRYFDTVQHFLHFALEQFNLGEEEVRELIQLLDQTPRLKRCAVCDLHFNPEDEARRELGIEGIYLDEENQEGECCSPQCAVEAVLHEMKEG</sequence>
<reference evidence="1 2" key="1">
    <citation type="submission" date="2018-04" db="EMBL/GenBank/DDBJ databases">
        <title>Genomic Encyclopedia of Archaeal and Bacterial Type Strains, Phase II (KMG-II): from individual species to whole genera.</title>
        <authorList>
            <person name="Goeker M."/>
        </authorList>
    </citation>
    <scope>NUCLEOTIDE SEQUENCE [LARGE SCALE GENOMIC DNA]</scope>
    <source>
        <strain evidence="1 2">DSM 45787</strain>
    </source>
</reference>
<evidence type="ECO:0000313" key="2">
    <source>
        <dbReference type="Proteomes" id="UP000244240"/>
    </source>
</evidence>
<evidence type="ECO:0000313" key="1">
    <source>
        <dbReference type="EMBL" id="PTX64851.1"/>
    </source>
</evidence>
<keyword evidence="2" id="KW-1185">Reference proteome</keyword>
<protein>
    <submittedName>
        <fullName evidence="1">Uncharacterized protein</fullName>
    </submittedName>
</protein>
<dbReference type="AlphaFoldDB" id="A0A2T6C979"/>
<comment type="caution">
    <text evidence="1">The sequence shown here is derived from an EMBL/GenBank/DDBJ whole genome shotgun (WGS) entry which is preliminary data.</text>
</comment>
<dbReference type="OrthoDB" id="2988504at2"/>
<dbReference type="EMBL" id="QBKR01000001">
    <property type="protein sequence ID" value="PTX64851.1"/>
    <property type="molecule type" value="Genomic_DNA"/>
</dbReference>
<name>A0A2T6C979_9BACL</name>
<dbReference type="RefSeq" id="WP_108021345.1">
    <property type="nucleotide sequence ID" value="NZ_QBKR01000001.1"/>
</dbReference>
<gene>
    <name evidence="1" type="ORF">C8P63_10169</name>
</gene>
<organism evidence="1 2">
    <name type="scientific">Melghirimyces profundicolus</name>
    <dbReference type="NCBI Taxonomy" id="1242148"/>
    <lineage>
        <taxon>Bacteria</taxon>
        <taxon>Bacillati</taxon>
        <taxon>Bacillota</taxon>
        <taxon>Bacilli</taxon>
        <taxon>Bacillales</taxon>
        <taxon>Thermoactinomycetaceae</taxon>
        <taxon>Melghirimyces</taxon>
    </lineage>
</organism>
<proteinExistence type="predicted"/>
<accession>A0A2T6C979</accession>
<dbReference type="Proteomes" id="UP000244240">
    <property type="component" value="Unassembled WGS sequence"/>
</dbReference>